<gene>
    <name evidence="1" type="ORF">G2W53_017524</name>
</gene>
<dbReference type="AlphaFoldDB" id="A0A834TU76"/>
<organism evidence="1 2">
    <name type="scientific">Senna tora</name>
    <dbReference type="NCBI Taxonomy" id="362788"/>
    <lineage>
        <taxon>Eukaryota</taxon>
        <taxon>Viridiplantae</taxon>
        <taxon>Streptophyta</taxon>
        <taxon>Embryophyta</taxon>
        <taxon>Tracheophyta</taxon>
        <taxon>Spermatophyta</taxon>
        <taxon>Magnoliopsida</taxon>
        <taxon>eudicotyledons</taxon>
        <taxon>Gunneridae</taxon>
        <taxon>Pentapetalae</taxon>
        <taxon>rosids</taxon>
        <taxon>fabids</taxon>
        <taxon>Fabales</taxon>
        <taxon>Fabaceae</taxon>
        <taxon>Caesalpinioideae</taxon>
        <taxon>Cassia clade</taxon>
        <taxon>Senna</taxon>
    </lineage>
</organism>
<evidence type="ECO:0000313" key="2">
    <source>
        <dbReference type="Proteomes" id="UP000634136"/>
    </source>
</evidence>
<name>A0A834TU76_9FABA</name>
<proteinExistence type="predicted"/>
<accession>A0A834TU76</accession>
<protein>
    <submittedName>
        <fullName evidence="1">Uncharacterized protein</fullName>
    </submittedName>
</protein>
<dbReference type="EMBL" id="JAAIUW010000006">
    <property type="protein sequence ID" value="KAF7826360.1"/>
    <property type="molecule type" value="Genomic_DNA"/>
</dbReference>
<sequence>MQTTGRKEKKKGSWQRRSWRRKLRRWGEAEEELTAGV</sequence>
<evidence type="ECO:0000313" key="1">
    <source>
        <dbReference type="EMBL" id="KAF7826360.1"/>
    </source>
</evidence>
<dbReference type="Proteomes" id="UP000634136">
    <property type="component" value="Unassembled WGS sequence"/>
</dbReference>
<comment type="caution">
    <text evidence="1">The sequence shown here is derived from an EMBL/GenBank/DDBJ whole genome shotgun (WGS) entry which is preliminary data.</text>
</comment>
<reference evidence="1" key="1">
    <citation type="submission" date="2020-09" db="EMBL/GenBank/DDBJ databases">
        <title>Genome-Enabled Discovery of Anthraquinone Biosynthesis in Senna tora.</title>
        <authorList>
            <person name="Kang S.-H."/>
            <person name="Pandey R.P."/>
            <person name="Lee C.-M."/>
            <person name="Sim J.-S."/>
            <person name="Jeong J.-T."/>
            <person name="Choi B.-S."/>
            <person name="Jung M."/>
            <person name="Ginzburg D."/>
            <person name="Zhao K."/>
            <person name="Won S.Y."/>
            <person name="Oh T.-J."/>
            <person name="Yu Y."/>
            <person name="Kim N.-H."/>
            <person name="Lee O.R."/>
            <person name="Lee T.-H."/>
            <person name="Bashyal P."/>
            <person name="Kim T.-S."/>
            <person name="Lee W.-H."/>
            <person name="Kawkins C."/>
            <person name="Kim C.-K."/>
            <person name="Kim J.S."/>
            <person name="Ahn B.O."/>
            <person name="Rhee S.Y."/>
            <person name="Sohng J.K."/>
        </authorList>
    </citation>
    <scope>NUCLEOTIDE SEQUENCE</scope>
    <source>
        <tissue evidence="1">Leaf</tissue>
    </source>
</reference>
<keyword evidence="2" id="KW-1185">Reference proteome</keyword>